<feature type="compositionally biased region" description="Basic and acidic residues" evidence="1">
    <location>
        <begin position="141"/>
        <end position="161"/>
    </location>
</feature>
<feature type="region of interest" description="Disordered" evidence="1">
    <location>
        <begin position="81"/>
        <end position="115"/>
    </location>
</feature>
<dbReference type="OrthoDB" id="6168199at2759"/>
<proteinExistence type="predicted"/>
<gene>
    <name evidence="2" type="ORF">MGAL_10B010436</name>
</gene>
<comment type="caution">
    <text evidence="2">The sequence shown here is derived from an EMBL/GenBank/DDBJ whole genome shotgun (WGS) entry which is preliminary data.</text>
</comment>
<dbReference type="Proteomes" id="UP000596742">
    <property type="component" value="Unassembled WGS sequence"/>
</dbReference>
<evidence type="ECO:0000313" key="2">
    <source>
        <dbReference type="EMBL" id="VDI12544.1"/>
    </source>
</evidence>
<reference evidence="2" key="1">
    <citation type="submission" date="2018-11" db="EMBL/GenBank/DDBJ databases">
        <authorList>
            <person name="Alioto T."/>
            <person name="Alioto T."/>
        </authorList>
    </citation>
    <scope>NUCLEOTIDE SEQUENCE</scope>
</reference>
<dbReference type="InterPro" id="IPR021109">
    <property type="entry name" value="Peptidase_aspartic_dom_sf"/>
</dbReference>
<name>A0A8B6D168_MYTGA</name>
<organism evidence="2 3">
    <name type="scientific">Mytilus galloprovincialis</name>
    <name type="common">Mediterranean mussel</name>
    <dbReference type="NCBI Taxonomy" id="29158"/>
    <lineage>
        <taxon>Eukaryota</taxon>
        <taxon>Metazoa</taxon>
        <taxon>Spiralia</taxon>
        <taxon>Lophotrochozoa</taxon>
        <taxon>Mollusca</taxon>
        <taxon>Bivalvia</taxon>
        <taxon>Autobranchia</taxon>
        <taxon>Pteriomorphia</taxon>
        <taxon>Mytilida</taxon>
        <taxon>Mytiloidea</taxon>
        <taxon>Mytilidae</taxon>
        <taxon>Mytilinae</taxon>
        <taxon>Mytilus</taxon>
    </lineage>
</organism>
<accession>A0A8B6D168</accession>
<keyword evidence="3" id="KW-1185">Reference proteome</keyword>
<dbReference type="AlphaFoldDB" id="A0A8B6D168"/>
<feature type="region of interest" description="Disordered" evidence="1">
    <location>
        <begin position="130"/>
        <end position="161"/>
    </location>
</feature>
<evidence type="ECO:0000256" key="1">
    <source>
        <dbReference type="SAM" id="MobiDB-lite"/>
    </source>
</evidence>
<protein>
    <submittedName>
        <fullName evidence="2">Uncharacterized protein</fullName>
    </submittedName>
</protein>
<sequence length="527" mass="60470">MYGAGTNMTMPCRLTSPIKFKIGDIQFNQQLYVAPVSCDMILGCDFIMHNRVVMNIRELTLTVQNRNMPLILGGENITHEPNVNVVHGKNTSDSSSDEKPRTEGSTQRFPDSRQSAEFHLETVIPQVESNLGMMASTSTQKSEERGTQEEPDQCRDNKDQCCTNKEESRGNLGFYTCPKSGKKERTCVQSRTDRKCPVKNCPVVVDRRDVKRHCFEEHLSEIFQTYHAKRLMEDRRFHQHRAYVVMLIAKWLTRQETVTAKDLVNFLNEKSFVPRSTHVTGIQMQVHRTVCKEMGWTDYFRYSLRPVNSPACLLNWRVLTSVLHFLTPEQQDMVAEGFNYNPRNPPEPEELAQMNGSFWPVFVNKTQVESAILQKEEEEDNFVSEQEERTIVMDEKKKFTMRNKNKKRKLQSSIENNDTDAHHTLENETAILLGSQVSQLAESQVEPSSSQIKSRQSPQVPTIVVIQYGGLQCMARVSSMTELYNVVTERFPESGNVSLICEGSVLHDSVCFDLLGHRPHIEVRRLQ</sequence>
<evidence type="ECO:0000313" key="3">
    <source>
        <dbReference type="Proteomes" id="UP000596742"/>
    </source>
</evidence>
<dbReference type="Gene3D" id="2.40.70.10">
    <property type="entry name" value="Acid Proteases"/>
    <property type="match status" value="1"/>
</dbReference>
<dbReference type="EMBL" id="UYJE01002654">
    <property type="protein sequence ID" value="VDI12544.1"/>
    <property type="molecule type" value="Genomic_DNA"/>
</dbReference>